<evidence type="ECO:0000313" key="2">
    <source>
        <dbReference type="Proteomes" id="UP001189429"/>
    </source>
</evidence>
<gene>
    <name evidence="1" type="ORF">PCOR1329_LOCUS23727</name>
</gene>
<protein>
    <submittedName>
        <fullName evidence="1">Uncharacterized protein</fullName>
    </submittedName>
</protein>
<accession>A0ABN9RU08</accession>
<feature type="non-terminal residue" evidence="1">
    <location>
        <position position="384"/>
    </location>
</feature>
<proteinExistence type="predicted"/>
<organism evidence="1 2">
    <name type="scientific">Prorocentrum cordatum</name>
    <dbReference type="NCBI Taxonomy" id="2364126"/>
    <lineage>
        <taxon>Eukaryota</taxon>
        <taxon>Sar</taxon>
        <taxon>Alveolata</taxon>
        <taxon>Dinophyceae</taxon>
        <taxon>Prorocentrales</taxon>
        <taxon>Prorocentraceae</taxon>
        <taxon>Prorocentrum</taxon>
    </lineage>
</organism>
<comment type="caution">
    <text evidence="1">The sequence shown here is derived from an EMBL/GenBank/DDBJ whole genome shotgun (WGS) entry which is preliminary data.</text>
</comment>
<name>A0ABN9RU08_9DINO</name>
<keyword evidence="2" id="KW-1185">Reference proteome</keyword>
<dbReference type="EMBL" id="CAUYUJ010008080">
    <property type="protein sequence ID" value="CAK0822806.1"/>
    <property type="molecule type" value="Genomic_DNA"/>
</dbReference>
<dbReference type="Proteomes" id="UP001189429">
    <property type="component" value="Unassembled WGS sequence"/>
</dbReference>
<reference evidence="1" key="1">
    <citation type="submission" date="2023-10" db="EMBL/GenBank/DDBJ databases">
        <authorList>
            <person name="Chen Y."/>
            <person name="Shah S."/>
            <person name="Dougan E. K."/>
            <person name="Thang M."/>
            <person name="Chan C."/>
        </authorList>
    </citation>
    <scope>NUCLEOTIDE SEQUENCE [LARGE SCALE GENOMIC DNA]</scope>
</reference>
<evidence type="ECO:0000313" key="1">
    <source>
        <dbReference type="EMBL" id="CAK0822806.1"/>
    </source>
</evidence>
<sequence>MQGLDPGTIAARADVGTQVGTEVLNRLPARTCVEAAASSTGSKRRRADGCDDEGASAKDWHRPVAWKKLCEEMSRLWNLDCQVAVTMAARCYVVVRTGLSMAKDRCGDLDVDLLSAGSWVSQESLREFTSTTNDREQYRCSTHDVDLPVSFMSARQMLNLHEVFSVHDPVQVRARSCIAQRRGEATDDTSSVAHWRSVLRAVIIIHATRRREYAPCAVGNSLASEQDALGCFVGSSREDPELRRQPTSEGRFFCGSKSVVLGALNRSSVMGTLDGGDYSRDFEDMVVFVQRSVAGAASGAVDAPVLDHCRDRLKNWCGFGGAGNQPGGNVDGLVAKNVAFQGLRNILHHFGFEHGAPQAFVSGSNPCKLARVYWQTAHPSREQQ</sequence>